<reference evidence="3" key="1">
    <citation type="journal article" date="2021" name="Nat. Commun.">
        <title>Genetic determinants of endophytism in the Arabidopsis root mycobiome.</title>
        <authorList>
            <person name="Mesny F."/>
            <person name="Miyauchi S."/>
            <person name="Thiergart T."/>
            <person name="Pickel B."/>
            <person name="Atanasova L."/>
            <person name="Karlsson M."/>
            <person name="Huettel B."/>
            <person name="Barry K.W."/>
            <person name="Haridas S."/>
            <person name="Chen C."/>
            <person name="Bauer D."/>
            <person name="Andreopoulos W."/>
            <person name="Pangilinan J."/>
            <person name="LaButti K."/>
            <person name="Riley R."/>
            <person name="Lipzen A."/>
            <person name="Clum A."/>
            <person name="Drula E."/>
            <person name="Henrissat B."/>
            <person name="Kohler A."/>
            <person name="Grigoriev I.V."/>
            <person name="Martin F.M."/>
            <person name="Hacquard S."/>
        </authorList>
    </citation>
    <scope>NUCLEOTIDE SEQUENCE</scope>
    <source>
        <strain evidence="3">FSSC 5 MPI-SDFR-AT-0091</strain>
    </source>
</reference>
<sequence>MLRSKIEDHIEEYNAELALWLAKRVIYMSRRHGQFQYYETCESFFEDPWFPQNRAEYRPHGSSPPRTHPIIESSSLWYIDSPSRRSRISCPTAVPTIQLIEPFITDRPIQHAHAGSEEAKADCRVDVNAQELARLPKKGAALAEQIKSICGKYPWDIAEGFEPLTWGINLLEDLRALVNLARGTVTINQVRGELQRLAGLHERADRVNKLMKVDIVSTKTWVAEKIDRAIAGSPEPSDKDENEDGNTSPGEDTAADDTSLGDKSVISPSGVEAGSIVDGHQEHEEGYEEHHVDAHDELIGKQVGKNADDQALDPQTLTRRIGDNGITESMVNQVNAGMAMTRKHSLPATSPSAAKRQKMVNGIAKLNKLQPGFGFKTTPEDEQIMDSFTTWLGKKATHFATLSENSRVQRDSIDMRYQEAMEEASGTRGQQVTEQGLKQSAEDRLKAIKEDQTKEAAALAQLLSLQQSHSGVIGDDLTAVIQKMEAKIKTSKDDFEKAERDTAARTQCLEKLSKSIETADNNAARLKQESEHLSRDLDEMKKKVNLSSTANMFFKFGLDRTIEALEEDFGDMKDWIERKIAGEGRNV</sequence>
<accession>A0A9P9FZC3</accession>
<evidence type="ECO:0000313" key="3">
    <source>
        <dbReference type="EMBL" id="KAH7230269.1"/>
    </source>
</evidence>
<keyword evidence="1" id="KW-0175">Coiled coil</keyword>
<dbReference type="OrthoDB" id="10355396at2759"/>
<evidence type="ECO:0000256" key="2">
    <source>
        <dbReference type="SAM" id="MobiDB-lite"/>
    </source>
</evidence>
<feature type="region of interest" description="Disordered" evidence="2">
    <location>
        <begin position="227"/>
        <end position="273"/>
    </location>
</feature>
<feature type="coiled-coil region" evidence="1">
    <location>
        <begin position="481"/>
        <end position="543"/>
    </location>
</feature>
<comment type="caution">
    <text evidence="3">The sequence shown here is derived from an EMBL/GenBank/DDBJ whole genome shotgun (WGS) entry which is preliminary data.</text>
</comment>
<dbReference type="EMBL" id="JAGTJS010000040">
    <property type="protein sequence ID" value="KAH7230269.1"/>
    <property type="molecule type" value="Genomic_DNA"/>
</dbReference>
<gene>
    <name evidence="3" type="ORF">B0J15DRAFT_473148</name>
</gene>
<evidence type="ECO:0000256" key="1">
    <source>
        <dbReference type="SAM" id="Coils"/>
    </source>
</evidence>
<organism evidence="3 4">
    <name type="scientific">Fusarium solani</name>
    <name type="common">Filamentous fungus</name>
    <dbReference type="NCBI Taxonomy" id="169388"/>
    <lineage>
        <taxon>Eukaryota</taxon>
        <taxon>Fungi</taxon>
        <taxon>Dikarya</taxon>
        <taxon>Ascomycota</taxon>
        <taxon>Pezizomycotina</taxon>
        <taxon>Sordariomycetes</taxon>
        <taxon>Hypocreomycetidae</taxon>
        <taxon>Hypocreales</taxon>
        <taxon>Nectriaceae</taxon>
        <taxon>Fusarium</taxon>
        <taxon>Fusarium solani species complex</taxon>
    </lineage>
</organism>
<protein>
    <submittedName>
        <fullName evidence="3">Uncharacterized protein</fullName>
    </submittedName>
</protein>
<name>A0A9P9FZC3_FUSSL</name>
<dbReference type="Proteomes" id="UP000736672">
    <property type="component" value="Unassembled WGS sequence"/>
</dbReference>
<proteinExistence type="predicted"/>
<keyword evidence="4" id="KW-1185">Reference proteome</keyword>
<evidence type="ECO:0000313" key="4">
    <source>
        <dbReference type="Proteomes" id="UP000736672"/>
    </source>
</evidence>
<dbReference type="AlphaFoldDB" id="A0A9P9FZC3"/>